<dbReference type="GO" id="GO:0005737">
    <property type="term" value="C:cytoplasm"/>
    <property type="evidence" value="ECO:0007669"/>
    <property type="project" value="TreeGrafter"/>
</dbReference>
<feature type="domain" description="Toprim" evidence="16">
    <location>
        <begin position="267"/>
        <end position="349"/>
    </location>
</feature>
<comment type="domain">
    <text evidence="12">Contains an N-terminal zinc-binding domain, a central core domain that contains the primase activity, and a C-terminal DnaB-binding domain.</text>
</comment>
<dbReference type="HAMAP" id="MF_00974">
    <property type="entry name" value="DNA_primase_DnaG"/>
    <property type="match status" value="1"/>
</dbReference>
<dbReference type="InterPro" id="IPR030846">
    <property type="entry name" value="DnaG_bac"/>
</dbReference>
<dbReference type="GO" id="GO:0000428">
    <property type="term" value="C:DNA-directed RNA polymerase complex"/>
    <property type="evidence" value="ECO:0007669"/>
    <property type="project" value="UniProtKB-KW"/>
</dbReference>
<dbReference type="PANTHER" id="PTHR30313">
    <property type="entry name" value="DNA PRIMASE"/>
    <property type="match status" value="1"/>
</dbReference>
<sequence>MRFPPSFLDEIRDRVPISTLIGTRVSFDRKKSNPPKGDFWACCPFHGEKTPSFHCEDRKGRYHCFGCGVTGDHFRFLTDLEGLSFPEAVERVADMAGVPMPARDPEMEKREAQRATLYDVMELAAQFFENQLQSGVGAKARAYLRDRGLSTATQQAFRIGYAPESRNALKEFLAGKGVSREQIEACGLVVHGEGIAVSYDRFRDRVMFPIEDLRGRIIAFGGRALSADVPAKYLNSPETELFHKGRVLYNGLKARKACQPQGGESAKAIIAVEGYMDVIALAQAGIHHVVAPLGTALTEEQLELLWRISPEPVLCFDGDGAGLRAAYRAADLGLPALQPGKSLRFALLPEGQDPDDLVKAEGPSAFHAVLRDAKPLVDMVWTRETTGGVFDTPERRAELEARLREITSRIANEDIRRHYSQDMRERAQIFFGRGRQGRPGGNQRNQPFTRRNEGGRGGPAMGGGRFAFSDSLVRSTLVKGGRHGGVTHAPLRETAIVLTLLNHPRLIEEDFETVAALDLGHDSLKALHLAMLDVLAAGHVDDGGAMRHALVNAGHGELIGMLELAVKGAKLWTATARAAEDDAREALRQALHLHQRARTLHKELRAVEAALETDETGELFARLRDIQNQILKADATEALIDGFGLSSGRPPGGF</sequence>
<dbReference type="RefSeq" id="WP_183652761.1">
    <property type="nucleotide sequence ID" value="NZ_JACIJG010000008.1"/>
</dbReference>
<keyword evidence="7 12" id="KW-0863">Zinc-finger</keyword>
<evidence type="ECO:0000256" key="4">
    <source>
        <dbReference type="ARBA" id="ARBA00022695"/>
    </source>
</evidence>
<evidence type="ECO:0000256" key="13">
    <source>
        <dbReference type="PIRNR" id="PIRNR002811"/>
    </source>
</evidence>
<dbReference type="PROSITE" id="PS50880">
    <property type="entry name" value="TOPRIM"/>
    <property type="match status" value="1"/>
</dbReference>
<keyword evidence="5 12" id="KW-0235">DNA replication</keyword>
<evidence type="ECO:0000256" key="14">
    <source>
        <dbReference type="PIRSR" id="PIRSR002811-1"/>
    </source>
</evidence>
<evidence type="ECO:0000256" key="2">
    <source>
        <dbReference type="ARBA" id="ARBA00022515"/>
    </source>
</evidence>
<proteinExistence type="inferred from homology"/>
<feature type="zinc finger region" description="CHC2-type" evidence="12 14">
    <location>
        <begin position="43"/>
        <end position="67"/>
    </location>
</feature>
<evidence type="ECO:0000256" key="3">
    <source>
        <dbReference type="ARBA" id="ARBA00022679"/>
    </source>
</evidence>
<evidence type="ECO:0000256" key="5">
    <source>
        <dbReference type="ARBA" id="ARBA00022705"/>
    </source>
</evidence>
<dbReference type="Gene3D" id="3.40.1360.10">
    <property type="match status" value="1"/>
</dbReference>
<dbReference type="InterPro" id="IPR006295">
    <property type="entry name" value="DNA_primase_DnaG"/>
</dbReference>
<dbReference type="CDD" id="cd03364">
    <property type="entry name" value="TOPRIM_DnaG_primases"/>
    <property type="match status" value="1"/>
</dbReference>
<keyword evidence="1 12" id="KW-0240">DNA-directed RNA polymerase</keyword>
<dbReference type="InterPro" id="IPR002694">
    <property type="entry name" value="Znf_CHC2"/>
</dbReference>
<dbReference type="SUPFAM" id="SSF56731">
    <property type="entry name" value="DNA primase core"/>
    <property type="match status" value="1"/>
</dbReference>
<dbReference type="InterPro" id="IPR037068">
    <property type="entry name" value="DNA_primase_core_N_sf"/>
</dbReference>
<dbReference type="PANTHER" id="PTHR30313:SF2">
    <property type="entry name" value="DNA PRIMASE"/>
    <property type="match status" value="1"/>
</dbReference>
<dbReference type="Pfam" id="PF10410">
    <property type="entry name" value="DnaB_bind"/>
    <property type="match status" value="1"/>
</dbReference>
<evidence type="ECO:0000259" key="16">
    <source>
        <dbReference type="PROSITE" id="PS50880"/>
    </source>
</evidence>
<dbReference type="GO" id="GO:0003677">
    <property type="term" value="F:DNA binding"/>
    <property type="evidence" value="ECO:0007669"/>
    <property type="project" value="UniProtKB-KW"/>
</dbReference>
<dbReference type="InterPro" id="IPR006171">
    <property type="entry name" value="TOPRIM_dom"/>
</dbReference>
<keyword evidence="18" id="KW-1185">Reference proteome</keyword>
<evidence type="ECO:0000256" key="12">
    <source>
        <dbReference type="HAMAP-Rule" id="MF_00974"/>
    </source>
</evidence>
<dbReference type="SMART" id="SM00400">
    <property type="entry name" value="ZnF_CHCC"/>
    <property type="match status" value="1"/>
</dbReference>
<dbReference type="Pfam" id="PF13662">
    <property type="entry name" value="Toprim_4"/>
    <property type="match status" value="1"/>
</dbReference>
<keyword evidence="6 12" id="KW-0479">Metal-binding</keyword>
<comment type="similarity">
    <text evidence="12 13">Belongs to the DnaG primase family.</text>
</comment>
<evidence type="ECO:0000256" key="1">
    <source>
        <dbReference type="ARBA" id="ARBA00022478"/>
    </source>
</evidence>
<dbReference type="FunFam" id="3.90.980.10:FF:000001">
    <property type="entry name" value="DNA primase"/>
    <property type="match status" value="1"/>
</dbReference>
<evidence type="ECO:0000256" key="8">
    <source>
        <dbReference type="ARBA" id="ARBA00022833"/>
    </source>
</evidence>
<dbReference type="PIRSF" id="PIRSF002811">
    <property type="entry name" value="DnaG"/>
    <property type="match status" value="1"/>
</dbReference>
<evidence type="ECO:0000256" key="7">
    <source>
        <dbReference type="ARBA" id="ARBA00022771"/>
    </source>
</evidence>
<dbReference type="AlphaFoldDB" id="A0A7W9AYL6"/>
<dbReference type="Pfam" id="PF01807">
    <property type="entry name" value="Zn_ribbon_DnaG"/>
    <property type="match status" value="1"/>
</dbReference>
<evidence type="ECO:0000256" key="15">
    <source>
        <dbReference type="SAM" id="MobiDB-lite"/>
    </source>
</evidence>
<gene>
    <name evidence="12" type="primary">dnaG</name>
    <name evidence="17" type="ORF">FHS76_002503</name>
</gene>
<dbReference type="EMBL" id="JACIJG010000008">
    <property type="protein sequence ID" value="MBB5702619.1"/>
    <property type="molecule type" value="Genomic_DNA"/>
</dbReference>
<comment type="function">
    <text evidence="12 13">RNA polymerase that catalyzes the synthesis of short RNA molecules used as primers for DNA polymerase during DNA replication.</text>
</comment>
<dbReference type="InterPro" id="IPR019475">
    <property type="entry name" value="DNA_primase_DnaB-bd"/>
</dbReference>
<keyword evidence="10 12" id="KW-0238">DNA-binding</keyword>
<accession>A0A7W9AYL6</accession>
<dbReference type="Pfam" id="PF08275">
    <property type="entry name" value="DNAG_N"/>
    <property type="match status" value="1"/>
</dbReference>
<keyword evidence="4 12" id="KW-0548">Nucleotidyltransferase</keyword>
<keyword evidence="3 12" id="KW-0808">Transferase</keyword>
<dbReference type="InterPro" id="IPR034151">
    <property type="entry name" value="TOPRIM_DnaG_bac"/>
</dbReference>
<evidence type="ECO:0000256" key="10">
    <source>
        <dbReference type="ARBA" id="ARBA00023125"/>
    </source>
</evidence>
<feature type="compositionally biased region" description="Gly residues" evidence="15">
    <location>
        <begin position="455"/>
        <end position="465"/>
    </location>
</feature>
<comment type="cofactor">
    <cofactor evidence="12 13 14">
        <name>Zn(2+)</name>
        <dbReference type="ChEBI" id="CHEBI:29105"/>
    </cofactor>
    <text evidence="12 13 14">Binds 1 zinc ion per monomer.</text>
</comment>
<evidence type="ECO:0000313" key="17">
    <source>
        <dbReference type="EMBL" id="MBB5702619.1"/>
    </source>
</evidence>
<dbReference type="InterPro" id="IPR013264">
    <property type="entry name" value="DNAG_N"/>
</dbReference>
<evidence type="ECO:0000256" key="6">
    <source>
        <dbReference type="ARBA" id="ARBA00022723"/>
    </source>
</evidence>
<keyword evidence="9" id="KW-0460">Magnesium</keyword>
<evidence type="ECO:0000256" key="9">
    <source>
        <dbReference type="ARBA" id="ARBA00022842"/>
    </source>
</evidence>
<comment type="subunit">
    <text evidence="12">Monomer. Interacts with DnaB.</text>
</comment>
<dbReference type="Gene3D" id="3.90.580.10">
    <property type="entry name" value="Zinc finger, CHC2-type domain"/>
    <property type="match status" value="1"/>
</dbReference>
<protein>
    <recommendedName>
        <fullName evidence="12 13">DNA primase</fullName>
        <ecNumber evidence="12">2.7.7.101</ecNumber>
    </recommendedName>
</protein>
<comment type="caution">
    <text evidence="17">The sequence shown here is derived from an EMBL/GenBank/DDBJ whole genome shotgun (WGS) entry which is preliminary data.</text>
</comment>
<reference evidence="17 18" key="1">
    <citation type="submission" date="2020-08" db="EMBL/GenBank/DDBJ databases">
        <title>Genomic Encyclopedia of Type Strains, Phase IV (KMG-IV): sequencing the most valuable type-strain genomes for metagenomic binning, comparative biology and taxonomic classification.</title>
        <authorList>
            <person name="Goeker M."/>
        </authorList>
    </citation>
    <scope>NUCLEOTIDE SEQUENCE [LARGE SCALE GENOMIC DNA]</scope>
    <source>
        <strain evidence="17 18">DSM 26944</strain>
    </source>
</reference>
<evidence type="ECO:0000256" key="11">
    <source>
        <dbReference type="ARBA" id="ARBA00023163"/>
    </source>
</evidence>
<comment type="catalytic activity">
    <reaction evidence="12">
        <text>ssDNA + n NTP = ssDNA/pppN(pN)n-1 hybrid + (n-1) diphosphate.</text>
        <dbReference type="EC" id="2.7.7.101"/>
    </reaction>
</comment>
<dbReference type="Gene3D" id="3.90.980.10">
    <property type="entry name" value="DNA primase, catalytic core, N-terminal domain"/>
    <property type="match status" value="1"/>
</dbReference>
<dbReference type="NCBIfam" id="TIGR01391">
    <property type="entry name" value="dnaG"/>
    <property type="match status" value="1"/>
</dbReference>
<dbReference type="InterPro" id="IPR036977">
    <property type="entry name" value="DNA_primase_Znf_CHC2"/>
</dbReference>
<dbReference type="EC" id="2.7.7.101" evidence="12"/>
<keyword evidence="11 12" id="KW-0804">Transcription</keyword>
<dbReference type="SMART" id="SM00493">
    <property type="entry name" value="TOPRIM"/>
    <property type="match status" value="1"/>
</dbReference>
<keyword evidence="8 12" id="KW-0862">Zinc</keyword>
<dbReference type="InterPro" id="IPR050219">
    <property type="entry name" value="DnaG_primase"/>
</dbReference>
<dbReference type="GO" id="GO:1990077">
    <property type="term" value="C:primosome complex"/>
    <property type="evidence" value="ECO:0007669"/>
    <property type="project" value="UniProtKB-KW"/>
</dbReference>
<dbReference type="GO" id="GO:0003899">
    <property type="term" value="F:DNA-directed RNA polymerase activity"/>
    <property type="evidence" value="ECO:0007669"/>
    <property type="project" value="UniProtKB-UniRule"/>
</dbReference>
<dbReference type="GO" id="GO:0008270">
    <property type="term" value="F:zinc ion binding"/>
    <property type="evidence" value="ECO:0007669"/>
    <property type="project" value="UniProtKB-UniRule"/>
</dbReference>
<dbReference type="GO" id="GO:0006269">
    <property type="term" value="P:DNA replication, synthesis of primer"/>
    <property type="evidence" value="ECO:0007669"/>
    <property type="project" value="UniProtKB-UniRule"/>
</dbReference>
<organism evidence="17 18">
    <name type="scientific">Brucella daejeonensis</name>
    <dbReference type="NCBI Taxonomy" id="659015"/>
    <lineage>
        <taxon>Bacteria</taxon>
        <taxon>Pseudomonadati</taxon>
        <taxon>Pseudomonadota</taxon>
        <taxon>Alphaproteobacteria</taxon>
        <taxon>Hyphomicrobiales</taxon>
        <taxon>Brucellaceae</taxon>
        <taxon>Brucella/Ochrobactrum group</taxon>
        <taxon>Brucella</taxon>
    </lineage>
</organism>
<dbReference type="Proteomes" id="UP000555546">
    <property type="component" value="Unassembled WGS sequence"/>
</dbReference>
<dbReference type="SUPFAM" id="SSF57783">
    <property type="entry name" value="Zinc beta-ribbon"/>
    <property type="match status" value="1"/>
</dbReference>
<dbReference type="FunFam" id="3.40.1360.10:FF:000002">
    <property type="entry name" value="DNA primase"/>
    <property type="match status" value="1"/>
</dbReference>
<feature type="region of interest" description="Disordered" evidence="15">
    <location>
        <begin position="433"/>
        <end position="465"/>
    </location>
</feature>
<keyword evidence="2 12" id="KW-0639">Primosome</keyword>
<name>A0A7W9AYL6_9HYPH</name>
<evidence type="ECO:0000313" key="18">
    <source>
        <dbReference type="Proteomes" id="UP000555546"/>
    </source>
</evidence>